<organism evidence="2 3">
    <name type="scientific">Marinobacter azerbaijanicus</name>
    <dbReference type="NCBI Taxonomy" id="3050455"/>
    <lineage>
        <taxon>Bacteria</taxon>
        <taxon>Pseudomonadati</taxon>
        <taxon>Pseudomonadota</taxon>
        <taxon>Gammaproteobacteria</taxon>
        <taxon>Pseudomonadales</taxon>
        <taxon>Marinobacteraceae</taxon>
        <taxon>Marinobacter</taxon>
    </lineage>
</organism>
<accession>A0ABT7I803</accession>
<dbReference type="RefSeq" id="WP_285388225.1">
    <property type="nucleotide sequence ID" value="NZ_JASSVS010000001.1"/>
</dbReference>
<gene>
    <name evidence="2" type="ORF">QPM17_01630</name>
</gene>
<keyword evidence="3" id="KW-1185">Reference proteome</keyword>
<evidence type="ECO:0000313" key="2">
    <source>
        <dbReference type="EMBL" id="MDL0429810.1"/>
    </source>
</evidence>
<evidence type="ECO:0000313" key="3">
    <source>
        <dbReference type="Proteomes" id="UP001227964"/>
    </source>
</evidence>
<evidence type="ECO:0000256" key="1">
    <source>
        <dbReference type="SAM" id="MobiDB-lite"/>
    </source>
</evidence>
<feature type="region of interest" description="Disordered" evidence="1">
    <location>
        <begin position="1"/>
        <end position="70"/>
    </location>
</feature>
<sequence>MSTESGGRPRNQERTRQPAKGQRHHNQQDKRNRQKQAAPELKPLPETVSSSTASKKSRQEAQVISDVVSQGSSGEQNITVEWYWEQIGNNMPCGWIIGTATGNGLEATVTQLSYVKVYSAASSLKTGLVPLAPEGTKGTVEIIDTTTSEKREIEFYWYSFGLFGMLRRFIKKLFTSKKN</sequence>
<proteinExistence type="predicted"/>
<name>A0ABT7I803_9GAMM</name>
<reference evidence="2 3" key="1">
    <citation type="submission" date="2023-06" db="EMBL/GenBank/DDBJ databases">
        <title>Marinobacter azerbaijanicus a moderately halophilic, isolated from Urmia Lake in Azerbaijan region of Iran.</title>
        <authorList>
            <person name="Sanchez-Porro C."/>
            <person name="Aghdam E.M."/>
            <person name="Saheb S.M."/>
            <person name="Tarhriz V."/>
            <person name="Kazemi E."/>
            <person name="Ammozegar M.A."/>
            <person name="Ventosa A."/>
            <person name="Hejazi M.S."/>
        </authorList>
    </citation>
    <scope>NUCLEOTIDE SEQUENCE [LARGE SCALE GENOMIC DNA]</scope>
    <source>
        <strain evidence="2 3">TBZ242</strain>
    </source>
</reference>
<dbReference type="EMBL" id="JASSVS010000001">
    <property type="protein sequence ID" value="MDL0429810.1"/>
    <property type="molecule type" value="Genomic_DNA"/>
</dbReference>
<comment type="caution">
    <text evidence="2">The sequence shown here is derived from an EMBL/GenBank/DDBJ whole genome shotgun (WGS) entry which is preliminary data.</text>
</comment>
<dbReference type="Proteomes" id="UP001227964">
    <property type="component" value="Unassembled WGS sequence"/>
</dbReference>
<protein>
    <submittedName>
        <fullName evidence="2">Uncharacterized protein</fullName>
    </submittedName>
</protein>